<reference evidence="2 3" key="1">
    <citation type="submission" date="2019-08" db="EMBL/GenBank/DDBJ databases">
        <title>Genomes of Antarctic Bizionia species.</title>
        <authorList>
            <person name="Bowman J.P."/>
        </authorList>
    </citation>
    <scope>NUCLEOTIDE SEQUENCE [LARGE SCALE GENOMIC DNA]</scope>
    <source>
        <strain evidence="2 3">HFD</strain>
    </source>
</reference>
<evidence type="ECO:0000313" key="2">
    <source>
        <dbReference type="EMBL" id="TYB74505.1"/>
    </source>
</evidence>
<proteinExistence type="predicted"/>
<dbReference type="Proteomes" id="UP000323324">
    <property type="component" value="Unassembled WGS sequence"/>
</dbReference>
<feature type="chain" id="PRO_5034349714" description="DUF4252 domain-containing protein" evidence="1">
    <location>
        <begin position="19"/>
        <end position="141"/>
    </location>
</feature>
<keyword evidence="3" id="KW-1185">Reference proteome</keyword>
<dbReference type="RefSeq" id="WP_148369701.1">
    <property type="nucleotide sequence ID" value="NZ_VSKM01000006.1"/>
</dbReference>
<gene>
    <name evidence="2" type="ORF">ES676_07490</name>
</gene>
<keyword evidence="1" id="KW-0732">Signal</keyword>
<feature type="signal peptide" evidence="1">
    <location>
        <begin position="1"/>
        <end position="18"/>
    </location>
</feature>
<accession>A0A8H2QFC8</accession>
<sequence>MKNTIILIAMILSFNLSAQIKEYVGSEEISNVKQATVFIAGLNKSSDGSYFVNYLNLKYRHITDIKTFVIGDRETVIQFKNTMLDMLKNDTKEKNIELEGKVFEFKKKGKNIYTTIFENGNSSVMRYVNEKFINKIFPENL</sequence>
<dbReference type="EMBL" id="VSKM01000006">
    <property type="protein sequence ID" value="TYB74505.1"/>
    <property type="molecule type" value="Genomic_DNA"/>
</dbReference>
<name>A0A8H2QFC8_9FLAO</name>
<organism evidence="2 3">
    <name type="scientific">Bizionia saleffrena</name>
    <dbReference type="NCBI Taxonomy" id="291189"/>
    <lineage>
        <taxon>Bacteria</taxon>
        <taxon>Pseudomonadati</taxon>
        <taxon>Bacteroidota</taxon>
        <taxon>Flavobacteriia</taxon>
        <taxon>Flavobacteriales</taxon>
        <taxon>Flavobacteriaceae</taxon>
        <taxon>Bizionia</taxon>
    </lineage>
</organism>
<evidence type="ECO:0000256" key="1">
    <source>
        <dbReference type="SAM" id="SignalP"/>
    </source>
</evidence>
<evidence type="ECO:0000313" key="3">
    <source>
        <dbReference type="Proteomes" id="UP000323324"/>
    </source>
</evidence>
<protein>
    <recommendedName>
        <fullName evidence="4">DUF4252 domain-containing protein</fullName>
    </recommendedName>
</protein>
<dbReference type="AlphaFoldDB" id="A0A8H2QFC8"/>
<evidence type="ECO:0008006" key="4">
    <source>
        <dbReference type="Google" id="ProtNLM"/>
    </source>
</evidence>
<comment type="caution">
    <text evidence="2">The sequence shown here is derived from an EMBL/GenBank/DDBJ whole genome shotgun (WGS) entry which is preliminary data.</text>
</comment>